<evidence type="ECO:0000256" key="3">
    <source>
        <dbReference type="SAM" id="Phobius"/>
    </source>
</evidence>
<feature type="transmembrane region" description="Helical" evidence="3">
    <location>
        <begin position="495"/>
        <end position="519"/>
    </location>
</feature>
<dbReference type="SUPFAM" id="SSF103473">
    <property type="entry name" value="MFS general substrate transporter"/>
    <property type="match status" value="1"/>
</dbReference>
<protein>
    <recommendedName>
        <fullName evidence="4">Major facilitator superfamily (MFS) profile domain-containing protein</fullName>
    </recommendedName>
</protein>
<dbReference type="InterPro" id="IPR020846">
    <property type="entry name" value="MFS_dom"/>
</dbReference>
<dbReference type="Proteomes" id="UP000681720">
    <property type="component" value="Unassembled WGS sequence"/>
</dbReference>
<accession>A0A814SFC8</accession>
<feature type="region of interest" description="Disordered" evidence="2">
    <location>
        <begin position="347"/>
        <end position="380"/>
    </location>
</feature>
<organism evidence="5 10">
    <name type="scientific">Rotaria magnacalcarata</name>
    <dbReference type="NCBI Taxonomy" id="392030"/>
    <lineage>
        <taxon>Eukaryota</taxon>
        <taxon>Metazoa</taxon>
        <taxon>Spiralia</taxon>
        <taxon>Gnathifera</taxon>
        <taxon>Rotifera</taxon>
        <taxon>Eurotatoria</taxon>
        <taxon>Bdelloidea</taxon>
        <taxon>Philodinida</taxon>
        <taxon>Philodinidae</taxon>
        <taxon>Rotaria</taxon>
    </lineage>
</organism>
<evidence type="ECO:0000313" key="9">
    <source>
        <dbReference type="EMBL" id="CAF3783128.1"/>
    </source>
</evidence>
<feature type="transmembrane region" description="Helical" evidence="3">
    <location>
        <begin position="437"/>
        <end position="458"/>
    </location>
</feature>
<comment type="caution">
    <text evidence="5">The sequence shown here is derived from an EMBL/GenBank/DDBJ whole genome shotgun (WGS) entry which is preliminary data.</text>
</comment>
<feature type="compositionally biased region" description="Basic and acidic residues" evidence="2">
    <location>
        <begin position="227"/>
        <end position="242"/>
    </location>
</feature>
<keyword evidence="3" id="KW-1133">Transmembrane helix</keyword>
<dbReference type="Pfam" id="PF07690">
    <property type="entry name" value="MFS_1"/>
    <property type="match status" value="2"/>
</dbReference>
<dbReference type="EMBL" id="CAJNOV010003579">
    <property type="protein sequence ID" value="CAF1146597.1"/>
    <property type="molecule type" value="Genomic_DNA"/>
</dbReference>
<dbReference type="Proteomes" id="UP000663834">
    <property type="component" value="Unassembled WGS sequence"/>
</dbReference>
<dbReference type="EMBL" id="CAJNOW010006537">
    <property type="protein sequence ID" value="CAF1489316.1"/>
    <property type="molecule type" value="Genomic_DNA"/>
</dbReference>
<sequence>MSLNLIRRLCTWSSKQIFIVFAAFLVYVLADGTTFSFGLYVDALINEYSQTQKNTAFTVSTIAAFTQSIPLLLSPLVCWGTMKFGASKTSLIGCILSASGYCLPYVFQYYKTFWISAFGYGCLLSVGLAFCYVPAYLTLPFYFEDDRGLATGLAVSGSGFGQVVLAIIIKLCIIEYEWRGASLITGGLFLFMLISVVAFRKPASVLPLESRELIEFSNIPSVTPIVNEERSRDEETLPEHTQSRRSRGATFAQILPLFIASVPVHTSVTIPCIEPHTLRRHSFYLRTHSPTITGETFPVLAVPKKHIPRPRANTIAVPLQTTRQLDGSFEQIRQPLGPFSLASITAADENSEGDEKASSSLFCSSPDPPLPPPRLQPSESLPPEQIEIVDESLKEQHWLINSRFLLFCLSNFTLCLVMGVPYVIFPTYISETFLDQGYFASWTLSNVGVASALGQILLGYLHDREICSAWLMYTCAVIVSGTSLVILALFRYKIVVLICAFMFGLAISANYALQVLIVIDALSINNMANAFGILQFCQGVSTLIGIPIQGLLRDVSHTYKLSFLTSGFIIILSGMAMFFWPCLKGTNTKKINDVDDEK</sequence>
<evidence type="ECO:0000313" key="5">
    <source>
        <dbReference type="EMBL" id="CAF1146597.1"/>
    </source>
</evidence>
<feature type="domain" description="Major facilitator superfamily (MFS) profile" evidence="4">
    <location>
        <begin position="403"/>
        <end position="598"/>
    </location>
</feature>
<dbReference type="InterPro" id="IPR036259">
    <property type="entry name" value="MFS_trans_sf"/>
</dbReference>
<feature type="transmembrane region" description="Helical" evidence="3">
    <location>
        <begin position="470"/>
        <end position="489"/>
    </location>
</feature>
<dbReference type="Gene3D" id="1.20.1250.20">
    <property type="entry name" value="MFS general substrate transporter like domains"/>
    <property type="match status" value="2"/>
</dbReference>
<comment type="subcellular location">
    <subcellularLocation>
        <location evidence="1">Membrane</location>
        <topology evidence="1">Multi-pass membrane protein</topology>
    </subcellularLocation>
</comment>
<evidence type="ECO:0000313" key="7">
    <source>
        <dbReference type="EMBL" id="CAF2052739.1"/>
    </source>
</evidence>
<feature type="transmembrane region" description="Helical" evidence="3">
    <location>
        <begin position="149"/>
        <end position="169"/>
    </location>
</feature>
<proteinExistence type="predicted"/>
<dbReference type="PANTHER" id="PTHR11360:SF260">
    <property type="entry name" value="MFS DOMAIN-CONTAINING PROTEIN"/>
    <property type="match status" value="1"/>
</dbReference>
<dbReference type="GO" id="GO:0016020">
    <property type="term" value="C:membrane"/>
    <property type="evidence" value="ECO:0007669"/>
    <property type="project" value="UniProtKB-SubCell"/>
</dbReference>
<dbReference type="InterPro" id="IPR050327">
    <property type="entry name" value="Proton-linked_MCT"/>
</dbReference>
<feature type="region of interest" description="Disordered" evidence="2">
    <location>
        <begin position="227"/>
        <end position="247"/>
    </location>
</feature>
<dbReference type="InterPro" id="IPR011701">
    <property type="entry name" value="MFS"/>
</dbReference>
<keyword evidence="3" id="KW-0812">Transmembrane</keyword>
<keyword evidence="3" id="KW-0472">Membrane</keyword>
<evidence type="ECO:0000259" key="4">
    <source>
        <dbReference type="PROSITE" id="PS50850"/>
    </source>
</evidence>
<dbReference type="EMBL" id="CAJNRE010006108">
    <property type="protein sequence ID" value="CAF2052739.1"/>
    <property type="molecule type" value="Genomic_DNA"/>
</dbReference>
<dbReference type="Proteomes" id="UP000663855">
    <property type="component" value="Unassembled WGS sequence"/>
</dbReference>
<dbReference type="AlphaFoldDB" id="A0A814SFC8"/>
<feature type="transmembrane region" description="Helical" evidence="3">
    <location>
        <begin position="89"/>
        <end position="107"/>
    </location>
</feature>
<feature type="transmembrane region" description="Helical" evidence="3">
    <location>
        <begin position="404"/>
        <end position="425"/>
    </location>
</feature>
<evidence type="ECO:0000256" key="1">
    <source>
        <dbReference type="ARBA" id="ARBA00004141"/>
    </source>
</evidence>
<name>A0A814SFC8_9BILA</name>
<dbReference type="GO" id="GO:0008028">
    <property type="term" value="F:monocarboxylic acid transmembrane transporter activity"/>
    <property type="evidence" value="ECO:0007669"/>
    <property type="project" value="TreeGrafter"/>
</dbReference>
<dbReference type="EMBL" id="CAJOBJ010000014">
    <property type="protein sequence ID" value="CAF3783128.1"/>
    <property type="molecule type" value="Genomic_DNA"/>
</dbReference>
<evidence type="ECO:0000313" key="6">
    <source>
        <dbReference type="EMBL" id="CAF1489316.1"/>
    </source>
</evidence>
<dbReference type="PROSITE" id="PS50850">
    <property type="entry name" value="MFS"/>
    <property type="match status" value="1"/>
</dbReference>
<evidence type="ECO:0000313" key="8">
    <source>
        <dbReference type="EMBL" id="CAF3749780.1"/>
    </source>
</evidence>
<evidence type="ECO:0000313" key="10">
    <source>
        <dbReference type="Proteomes" id="UP000663855"/>
    </source>
</evidence>
<feature type="transmembrane region" description="Helical" evidence="3">
    <location>
        <begin position="561"/>
        <end position="580"/>
    </location>
</feature>
<reference evidence="5" key="1">
    <citation type="submission" date="2021-02" db="EMBL/GenBank/DDBJ databases">
        <authorList>
            <person name="Nowell W R."/>
        </authorList>
    </citation>
    <scope>NUCLEOTIDE SEQUENCE</scope>
</reference>
<dbReference type="OrthoDB" id="410267at2759"/>
<dbReference type="PANTHER" id="PTHR11360">
    <property type="entry name" value="MONOCARBOXYLATE TRANSPORTER"/>
    <property type="match status" value="1"/>
</dbReference>
<dbReference type="Proteomes" id="UP000663824">
    <property type="component" value="Unassembled WGS sequence"/>
</dbReference>
<dbReference type="EMBL" id="CAJOBH010000023">
    <property type="protein sequence ID" value="CAF3749780.1"/>
    <property type="molecule type" value="Genomic_DNA"/>
</dbReference>
<feature type="compositionally biased region" description="Pro residues" evidence="2">
    <location>
        <begin position="366"/>
        <end position="375"/>
    </location>
</feature>
<dbReference type="Proteomes" id="UP000681967">
    <property type="component" value="Unassembled WGS sequence"/>
</dbReference>
<feature type="transmembrane region" description="Helical" evidence="3">
    <location>
        <begin position="531"/>
        <end position="549"/>
    </location>
</feature>
<evidence type="ECO:0000256" key="2">
    <source>
        <dbReference type="SAM" id="MobiDB-lite"/>
    </source>
</evidence>
<gene>
    <name evidence="8" type="ORF">BYL167_LOCUS265</name>
    <name evidence="5" type="ORF">CJN711_LOCUS9316</name>
    <name evidence="9" type="ORF">GIL414_LOCUS155</name>
    <name evidence="6" type="ORF">KQP761_LOCUS14011</name>
    <name evidence="7" type="ORF">MBJ925_LOCUS13355</name>
</gene>
<feature type="transmembrane region" description="Helical" evidence="3">
    <location>
        <begin position="113"/>
        <end position="137"/>
    </location>
</feature>
<feature type="transmembrane region" description="Helical" evidence="3">
    <location>
        <begin position="181"/>
        <end position="199"/>
    </location>
</feature>